<evidence type="ECO:0000256" key="1">
    <source>
        <dbReference type="ARBA" id="ARBA00022679"/>
    </source>
</evidence>
<proteinExistence type="predicted"/>
<dbReference type="InterPro" id="IPR029044">
    <property type="entry name" value="Nucleotide-diphossugar_trans"/>
</dbReference>
<evidence type="ECO:0000256" key="4">
    <source>
        <dbReference type="ARBA" id="ARBA00023134"/>
    </source>
</evidence>
<dbReference type="Pfam" id="PF01983">
    <property type="entry name" value="CofC"/>
    <property type="match status" value="1"/>
</dbReference>
<dbReference type="AlphaFoldDB" id="A0A1C5IWQ4"/>
<keyword evidence="1 5" id="KW-0808">Transferase</keyword>
<dbReference type="GO" id="GO:0043814">
    <property type="term" value="F:phospholactate guanylyltransferase activity"/>
    <property type="evidence" value="ECO:0007669"/>
    <property type="project" value="InterPro"/>
</dbReference>
<name>A0A1C5IWQ4_9ACTN</name>
<dbReference type="InterPro" id="IPR002835">
    <property type="entry name" value="CofC"/>
</dbReference>
<dbReference type="EMBL" id="FMDM01000007">
    <property type="protein sequence ID" value="SCG62770.1"/>
    <property type="molecule type" value="Genomic_DNA"/>
</dbReference>
<evidence type="ECO:0000256" key="3">
    <source>
        <dbReference type="ARBA" id="ARBA00022741"/>
    </source>
</evidence>
<organism evidence="5 6">
    <name type="scientific">Micromonospora humi</name>
    <dbReference type="NCBI Taxonomy" id="745366"/>
    <lineage>
        <taxon>Bacteria</taxon>
        <taxon>Bacillati</taxon>
        <taxon>Actinomycetota</taxon>
        <taxon>Actinomycetes</taxon>
        <taxon>Micromonosporales</taxon>
        <taxon>Micromonosporaceae</taxon>
        <taxon>Micromonospora</taxon>
    </lineage>
</organism>
<keyword evidence="6" id="KW-1185">Reference proteome</keyword>
<reference evidence="6" key="1">
    <citation type="submission" date="2016-06" db="EMBL/GenBank/DDBJ databases">
        <authorList>
            <person name="Varghese N."/>
            <person name="Submissions Spin"/>
        </authorList>
    </citation>
    <scope>NUCLEOTIDE SEQUENCE [LARGE SCALE GENOMIC DNA]</scope>
    <source>
        <strain evidence="6">DSM 45647</strain>
    </source>
</reference>
<dbReference type="NCBIfam" id="TIGR03552">
    <property type="entry name" value="F420_cofC"/>
    <property type="match status" value="1"/>
</dbReference>
<sequence length="269" mass="26576">MPVKRLAAAKSRLRGALPGVPHEELALALSADTVRAALACPAVGRVLVVTDDPRVAATVTAAGAAVTADAGAGLNAAFRHGATAAGPRAAVAGVTADLPALRPGELAAALRATEGVRGFVADAPGGGTVLLAAPAGVPLAPRFGPGSAGAHAASGALPLSGDWPSLRRDVDTAADLSAAARLGVGPRTGALLASTGDPVRYGAGMQGTVATYDASTRSGVLLLDDGTELAFPARAFDASGLRLLRLGQRLRVERDAAGEVVRVTLPTMA</sequence>
<keyword evidence="2 5" id="KW-0548">Nucleotidyltransferase</keyword>
<accession>A0A1C5IWQ4</accession>
<gene>
    <name evidence="5" type="ORF">GA0070213_107257</name>
</gene>
<evidence type="ECO:0000313" key="6">
    <source>
        <dbReference type="Proteomes" id="UP000199360"/>
    </source>
</evidence>
<dbReference type="Proteomes" id="UP000199360">
    <property type="component" value="Unassembled WGS sequence"/>
</dbReference>
<evidence type="ECO:0000313" key="5">
    <source>
        <dbReference type="EMBL" id="SCG62770.1"/>
    </source>
</evidence>
<dbReference type="GO" id="GO:0005525">
    <property type="term" value="F:GTP binding"/>
    <property type="evidence" value="ECO:0007669"/>
    <property type="project" value="UniProtKB-KW"/>
</dbReference>
<dbReference type="PANTHER" id="PTHR40392:SF1">
    <property type="entry name" value="2-PHOSPHO-L-LACTATE GUANYLYLTRANSFERASE"/>
    <property type="match status" value="1"/>
</dbReference>
<keyword evidence="3" id="KW-0547">Nucleotide-binding</keyword>
<dbReference type="STRING" id="745366.GA0070213_107257"/>
<evidence type="ECO:0000256" key="2">
    <source>
        <dbReference type="ARBA" id="ARBA00022695"/>
    </source>
</evidence>
<dbReference type="SUPFAM" id="SSF53448">
    <property type="entry name" value="Nucleotide-diphospho-sugar transferases"/>
    <property type="match status" value="1"/>
</dbReference>
<protein>
    <submittedName>
        <fullName evidence="5">2-phospho-L-lactate guanylyltransferase</fullName>
    </submittedName>
</protein>
<dbReference type="PANTHER" id="PTHR40392">
    <property type="entry name" value="2-PHOSPHO-L-LACTATE GUANYLYLTRANSFERASE"/>
    <property type="match status" value="1"/>
</dbReference>
<keyword evidence="4" id="KW-0342">GTP-binding</keyword>
<dbReference type="Gene3D" id="3.90.550.10">
    <property type="entry name" value="Spore Coat Polysaccharide Biosynthesis Protein SpsA, Chain A"/>
    <property type="match status" value="1"/>
</dbReference>